<comment type="caution">
    <text evidence="2">The sequence shown here is derived from an EMBL/GenBank/DDBJ whole genome shotgun (WGS) entry which is preliminary data.</text>
</comment>
<gene>
    <name evidence="2" type="ORF">GH808_14645</name>
</gene>
<accession>A0ABR6WYS2</accession>
<keyword evidence="3" id="KW-1185">Reference proteome</keyword>
<dbReference type="RefSeq" id="WP_186843534.1">
    <property type="nucleotide sequence ID" value="NZ_WJBC01000042.1"/>
</dbReference>
<dbReference type="Gene3D" id="3.40.50.360">
    <property type="match status" value="1"/>
</dbReference>
<dbReference type="SUPFAM" id="SSF52218">
    <property type="entry name" value="Flavoproteins"/>
    <property type="match status" value="1"/>
</dbReference>
<sequence>MKNLLFVNACVRGSESRTKKLCDELIKSLNSEEEYQMDECNLECEEIKPMNLASLNRRNQLLEAEKYTDEMFDYAKKFANADSIVVGAPYWDLSFPALIKVYFEAVSVCGITFQYGSDGIPMGMCNAEKLYYVTSCGGFIGNYNFGFDYIRGLCLLYGIKDAEMIAAEGLDIVGMDVDAQMKKALEQKKKREAAPEISIS</sequence>
<reference evidence="2 3" key="1">
    <citation type="journal article" date="2020" name="mSystems">
        <title>Defining Genomic and Predicted Metabolic Features of the Acetobacterium Genus.</title>
        <authorList>
            <person name="Ross D.E."/>
            <person name="Marshall C.W."/>
            <person name="Gulliver D."/>
            <person name="May H.D."/>
            <person name="Norman R.S."/>
        </authorList>
    </citation>
    <scope>NUCLEOTIDE SEQUENCE [LARGE SCALE GENOMIC DNA]</scope>
    <source>
        <strain evidence="2 3">DSM 8238</strain>
    </source>
</reference>
<dbReference type="InterPro" id="IPR003680">
    <property type="entry name" value="Flavodoxin_fold"/>
</dbReference>
<evidence type="ECO:0000259" key="1">
    <source>
        <dbReference type="Pfam" id="PF02525"/>
    </source>
</evidence>
<protein>
    <submittedName>
        <fullName evidence="2">NAD(P)H dehydrogenase</fullName>
    </submittedName>
</protein>
<organism evidence="2 3">
    <name type="scientific">Acetobacterium fimetarium</name>
    <dbReference type="NCBI Taxonomy" id="52691"/>
    <lineage>
        <taxon>Bacteria</taxon>
        <taxon>Bacillati</taxon>
        <taxon>Bacillota</taxon>
        <taxon>Clostridia</taxon>
        <taxon>Eubacteriales</taxon>
        <taxon>Eubacteriaceae</taxon>
        <taxon>Acetobacterium</taxon>
    </lineage>
</organism>
<feature type="domain" description="Flavodoxin-like fold" evidence="1">
    <location>
        <begin position="2"/>
        <end position="189"/>
    </location>
</feature>
<proteinExistence type="predicted"/>
<dbReference type="PANTHER" id="PTHR43741">
    <property type="entry name" value="FMN-DEPENDENT NADH-AZOREDUCTASE 1"/>
    <property type="match status" value="1"/>
</dbReference>
<name>A0ABR6WYS2_9FIRM</name>
<dbReference type="InterPro" id="IPR050104">
    <property type="entry name" value="FMN-dep_NADH:Q_OxRdtase_AzoR1"/>
</dbReference>
<dbReference type="Proteomes" id="UP000603234">
    <property type="component" value="Unassembled WGS sequence"/>
</dbReference>
<dbReference type="InterPro" id="IPR029039">
    <property type="entry name" value="Flavoprotein-like_sf"/>
</dbReference>
<evidence type="ECO:0000313" key="2">
    <source>
        <dbReference type="EMBL" id="MBC3805646.1"/>
    </source>
</evidence>
<dbReference type="Pfam" id="PF02525">
    <property type="entry name" value="Flavodoxin_2"/>
    <property type="match status" value="1"/>
</dbReference>
<dbReference type="EMBL" id="WJBC01000042">
    <property type="protein sequence ID" value="MBC3805646.1"/>
    <property type="molecule type" value="Genomic_DNA"/>
</dbReference>
<dbReference type="PANTHER" id="PTHR43741:SF4">
    <property type="entry name" value="FMN-DEPENDENT NADH:QUINONE OXIDOREDUCTASE"/>
    <property type="match status" value="1"/>
</dbReference>
<evidence type="ECO:0000313" key="3">
    <source>
        <dbReference type="Proteomes" id="UP000603234"/>
    </source>
</evidence>